<dbReference type="InterPro" id="IPR030383">
    <property type="entry name" value="G_VLIG_dom"/>
</dbReference>
<dbReference type="PANTHER" id="PTHR14819">
    <property type="entry name" value="GTP-BINDING"/>
    <property type="match status" value="1"/>
</dbReference>
<feature type="coiled-coil region" evidence="4">
    <location>
        <begin position="3132"/>
        <end position="3159"/>
    </location>
</feature>
<name>A0ABN9T6Z1_9DINO</name>
<reference evidence="8" key="1">
    <citation type="submission" date="2023-10" db="EMBL/GenBank/DDBJ databases">
        <authorList>
            <person name="Chen Y."/>
            <person name="Shah S."/>
            <person name="Dougan E. K."/>
            <person name="Thang M."/>
            <person name="Chan C."/>
        </authorList>
    </citation>
    <scope>NUCLEOTIDE SEQUENCE [LARGE SCALE GENOMIC DNA]</scope>
</reference>
<evidence type="ECO:0000259" key="7">
    <source>
        <dbReference type="PROSITE" id="PS51717"/>
    </source>
</evidence>
<keyword evidence="2" id="KW-0342">GTP-binding</keyword>
<dbReference type="Proteomes" id="UP001189429">
    <property type="component" value="Unassembled WGS sequence"/>
</dbReference>
<keyword evidence="9" id="KW-1185">Reference proteome</keyword>
<dbReference type="Gene3D" id="3.40.50.300">
    <property type="entry name" value="P-loop containing nucleotide triphosphate hydrolases"/>
    <property type="match status" value="1"/>
</dbReference>
<dbReference type="EMBL" id="CAUYUJ010014405">
    <property type="protein sequence ID" value="CAK0840853.1"/>
    <property type="molecule type" value="Genomic_DNA"/>
</dbReference>
<feature type="compositionally biased region" description="Acidic residues" evidence="5">
    <location>
        <begin position="3277"/>
        <end position="3287"/>
    </location>
</feature>
<dbReference type="InterPro" id="IPR027417">
    <property type="entry name" value="P-loop_NTPase"/>
</dbReference>
<feature type="coiled-coil region" evidence="4">
    <location>
        <begin position="1390"/>
        <end position="1417"/>
    </location>
</feature>
<evidence type="ECO:0000259" key="6">
    <source>
        <dbReference type="PROSITE" id="PS51715"/>
    </source>
</evidence>
<evidence type="ECO:0000256" key="2">
    <source>
        <dbReference type="ARBA" id="ARBA00023134"/>
    </source>
</evidence>
<feature type="region of interest" description="Disordered" evidence="5">
    <location>
        <begin position="1341"/>
        <end position="1386"/>
    </location>
</feature>
<evidence type="ECO:0000256" key="1">
    <source>
        <dbReference type="ARBA" id="ARBA00022741"/>
    </source>
</evidence>
<organism evidence="8 9">
    <name type="scientific">Prorocentrum cordatum</name>
    <dbReference type="NCBI Taxonomy" id="2364126"/>
    <lineage>
        <taxon>Eukaryota</taxon>
        <taxon>Sar</taxon>
        <taxon>Alveolata</taxon>
        <taxon>Dinophyceae</taxon>
        <taxon>Prorocentrales</taxon>
        <taxon>Prorocentraceae</taxon>
        <taxon>Prorocentrum</taxon>
    </lineage>
</organism>
<evidence type="ECO:0000256" key="4">
    <source>
        <dbReference type="SAM" id="Coils"/>
    </source>
</evidence>
<evidence type="ECO:0000313" key="9">
    <source>
        <dbReference type="Proteomes" id="UP001189429"/>
    </source>
</evidence>
<feature type="compositionally biased region" description="Low complexity" evidence="5">
    <location>
        <begin position="757"/>
        <end position="767"/>
    </location>
</feature>
<keyword evidence="4" id="KW-0175">Coiled coil</keyword>
<dbReference type="InterPro" id="IPR030386">
    <property type="entry name" value="G_GB1_RHD3_dom"/>
</dbReference>
<feature type="region of interest" description="Disordered" evidence="5">
    <location>
        <begin position="3260"/>
        <end position="3290"/>
    </location>
</feature>
<evidence type="ECO:0008006" key="10">
    <source>
        <dbReference type="Google" id="ProtNLM"/>
    </source>
</evidence>
<comment type="caution">
    <text evidence="8">The sequence shown here is derived from an EMBL/GenBank/DDBJ whole genome shotgun (WGS) entry which is preliminary data.</text>
</comment>
<gene>
    <name evidence="8" type="ORF">PCOR1329_LOCUS36193</name>
</gene>
<sequence>MAAERNGSMTQQPPYVDASTYTWLVELGLAKAKSNGPLPDLVPFLSMPVTDSRTDQITDSLVDHITDSRTDQLTDSRTDQVTDSRTDQVTGSFTDQLADSLACHVTDFCAGQLTDSLTDQVIDSSADQLTESRADQVTDSRTDQTLLGYTRWRSLAVVIYNTLNSWGMGNAACSGKAQLLLDASREVTDGAEEWMGKGLLAAERFVNEGELRLPPRVSEVALAQACKRVARAVAGEEHGGVTHQSRSSRAGPIELPGLFSVDFASQGDPECRRFEVLLGDGPDQPGSPAGAEEDGRGLAALVGSFGGSRAKFAVTLRVEFASVSYKKAHSPFRDGANVEEQVKQLLQQRPLDLAHFASNFGNCVVEKAFCGGVMVLSFAKGAADSEASAPHSDSAFEVEVARAVFRVRKSQRGGEAVFQGLEGKPALTLEQLEKQVRGWCKSFSPDRAGTRGIGQVVRLRLAPFSKIEGITVPPGLTQMDFERAAALEKAKEALARAERTRQLPELQEALDRAAASGLEDPRLGPLGERRRELDAALDGLRQAMRQQGTEALQLALARSEEAGLPGWEKVAHEEASACLAALLEVEQRARLRAAAEAADVRATDLVRILRDALPQGAGSSRPGFAHLQEFRQAEARLAELIAGLTSQAASGALTEEQARAYQDAFATLPDAPALSASSLAAAGFADATGKLSRRLEDRRELSRRRAELLGDLEGSVQQAESAPAGSGGGYEDLGKRLREADRLLPPEAEDAEEDEASPSTQSLRSLRSRGAALLREKEAMDQTARQVEARLQEATLGSSSVDALESALLDLSVKEQSGALHRATVAAQVVEPARRQLAARLRPELEAQLEAARSAPTSDGAGAEALARARHLLQRMEAACRPTCARECGELAALCAEAKGELEARKSRAGSLRDAREKLRLSVSSGDPESVQEALRGARSCGVPDEFTLDADARLRELQTAERQLRSALDSGDRVHLSASLEEACQQGLKTQLVDEARQRLQSTKTSALVDAIRRRDYPALGRAIADVEARGPEETAEVSDVLEQARAEYAVLDRVAKAVSSALGTLSYEELQKAVEEARRLNVATEDVRRAENVLGAMEDAVERLKGAVSQQPEDLGLLQESLGLARQQGLHAHPVYREAERLFSGTCTPAGLVWALEEQRRIWVVLCLRQPLPLAAGERAGGAAVAHPLALAVFELCHDAQISPEGEPYSVSFIHQALLELVRLPARGGAPERLDDVLRAALESFSATGPGGGGHGAACQGGAAGEVVDAHEFNRIGAAAKRAGLESTRQLLWLLVCLLEWESGQRLFLAFVAEQSQRAADLLSEVDSTEHSLRSRMTTLQAKGQLDDETGTGGPIPDPEISPEAAKARQPTPPPEAEKAGDPRVSLLRGVLEGLEQVKREIAKLQAAIVKSKGVPAAAGSEAAQDGAARPDVRRILELLRQACPRSLDEARCAVQTKEREASSKAREIYGDTYGALETKLLQLQYQGRLALDGEALSHAAAAAPALRRGPQEPPERQLPFATFSCFPEAAASLQDHAFLQLLGVPETPPKGSSGDRIDRCFQRVEIYDRFSENSGAVEDEFEKFCRGAVAEARQRCGGRRLVAALKPLLIDLVKRRQRISSMLNTLRGCGLDKVEKNLLRKHLQPRDILIALAFSSMPTGPSQARMMTLAAKTDSPLPLLFGWAQPPPAGATPAGGGSSPGGAGLQLCSQIHWGAFRELFCRPSCPLVLSLGTRETLGKSYLLQALYALQEVHLRGRPSPALRIHDMPSVDLIGDFAREESLRGVTLADVHGFDATEELCEALVSTLSSCASLMLLHVSLRGDFRDEAGVPRPCPGLRELLGVLAASRPASCATVLLLLRDCDADEGGTEEQKRLAACIGAVRSGLARGGEEGPGLLAWPVASLDGLGAQELGNEVKSLRKGRALADSSGRLGPSLEEALAVAAGSKHRFPSIAVLQERFEEFAAQLKRGAEDARHSGGSQPHAAAPPRPLLSPKSDDPYGALARRIFQELESAGSSEGLLSTLFPVAHCHQQLTVLSQEKVRCVNRGREFMEPEERRKLETSADDLDKRISKLRKSRQRAPPHALLRTFGQLVLAGDTSAIAAFGAYLDDWKQTRRAPLLEAKLRLRKELDQLIDGDGAGEGPAPAKAAQGPSTPARKRPASGLEPAGSPAPGPPAGASGGRVERLLSELGSLQRRLDEVDVSTDSFWLELMLWHELERIGERRGLREVDERLSYGAARACYLSWVKNGSPVHFLHSAPLQFGAFEPLRWHPQISGASLFGSDFVGDILRELDRDLGVDARRRPLLVISVIGVQSSGKSTLMNYLFGCSFATHVGRCTKGLYISLLETQRELIVILDTEGLLSVEARDDVFDKQVALMTMACSDLVIVNNRGELGRHVGDLFQVCLFALYHLKLARISPAIGFVLQCLSMVNQQQQYEWVATVKKSLEESVQELQQKEKPYSFKLQDLVFLDSESIFVMPSAFNDDVQFGQQVSRPTSLYALKALQLREKVFHWISRAKASQKQRLREVAAAPPPQLAGPSQAAAPSQLPALPPGQDAPPTSSFATLSQWYEHARTVWQTLSMCGTDLLQFRTMRQVLMAQQLQEFCDSLVQKHIEGRLSSEIQALIELHTRELRSAGTAGDVHATDNAFRGQLDSVRSAAMQEMHHEFDEFVKAHDTKFTDEQVKSDKRFSLMGPLRRKVASAESLWRSGVHLALEQRSMDHLFDEISARVNDLLLEQGASVNVENVERVFEEKWSQVMNETLRKQKPSLDKVVQEVVWHFNAALSNLKSQFRKAHIFHGVKSLSVQEMGGDSEVCNSFLLSKKGVGDALVPKQMPVASNASTQVDSLWIKLVDSMRLEVDQQGQMSDAAALKILNRLNSEMEAMDQLRQLLHRLGSTFVNRVFREIARATMQYRYQIEQQNFQSRVREIMDKKQQKLWEIQARVDSGKREVHCAKVWAKTFVDTLDQHFRGAVGRMAQEIVSHMSNILTNPGNACELAIERSFTKRNWRHVVMYAIDPTQYLFMEFHKEWEQFKQGLVDQYCQELKSNFGSCLRLAEDRMQGLLRRSSGQGAGAGERNMTMNRLSGDLRAACQDLADETISSVLCSCLPSFPSEADWPLNDLEQFVQFASVELRRYRANMRETEQTVEKRMEQELTRQKANCWKCICGCPARCPGCGTKCNLESENHWPERPHECRRHLYPAFNGWQKQEGRKPFLLHCRARAQWQIARTRPPIEPGGPERYWDDFQSMLEDEHPDWLDPRTRRPLPSMEPSEDYEEDSADPPEHIQKEIEENRRAWANTKDALLEHFTSMADDRDIGWLEKYKREGGALSSADFANIRDELFAVTPLESMEAMAPLDDSFEDSF</sequence>
<feature type="compositionally biased region" description="Acidic residues" evidence="5">
    <location>
        <begin position="747"/>
        <end position="756"/>
    </location>
</feature>
<feature type="coiled-coil region" evidence="4">
    <location>
        <begin position="1069"/>
        <end position="1109"/>
    </location>
</feature>
<proteinExistence type="inferred from homology"/>
<feature type="compositionally biased region" description="Low complexity" evidence="5">
    <location>
        <begin position="2146"/>
        <end position="2156"/>
    </location>
</feature>
<feature type="region of interest" description="Disordered" evidence="5">
    <location>
        <begin position="746"/>
        <end position="767"/>
    </location>
</feature>
<feature type="region of interest" description="Disordered" evidence="5">
    <location>
        <begin position="1972"/>
        <end position="2000"/>
    </location>
</feature>
<feature type="region of interest" description="Disordered" evidence="5">
    <location>
        <begin position="712"/>
        <end position="733"/>
    </location>
</feature>
<evidence type="ECO:0000256" key="3">
    <source>
        <dbReference type="PROSITE-ProRule" id="PRU01052"/>
    </source>
</evidence>
<dbReference type="InterPro" id="IPR052986">
    <property type="entry name" value="VLIG_GTPase"/>
</dbReference>
<feature type="domain" description="GB1/RHD3-type G" evidence="6">
    <location>
        <begin position="2306"/>
        <end position="2334"/>
    </location>
</feature>
<accession>A0ABN9T6Z1</accession>
<feature type="domain" description="VLIG-type G" evidence="7">
    <location>
        <begin position="2306"/>
        <end position="2538"/>
    </location>
</feature>
<evidence type="ECO:0000256" key="5">
    <source>
        <dbReference type="SAM" id="MobiDB-lite"/>
    </source>
</evidence>
<feature type="region of interest" description="Disordered" evidence="5">
    <location>
        <begin position="2139"/>
        <end position="2185"/>
    </location>
</feature>
<feature type="compositionally biased region" description="Low complexity" evidence="5">
    <location>
        <begin position="2542"/>
        <end position="2554"/>
    </location>
</feature>
<comment type="similarity">
    <text evidence="3">Belongs to the TRAFAC class dynamin-like GTPase superfamily. GB1/RHD3 GTPase family.</text>
</comment>
<dbReference type="SUPFAM" id="SSF52540">
    <property type="entry name" value="P-loop containing nucleoside triphosphate hydrolases"/>
    <property type="match status" value="1"/>
</dbReference>
<dbReference type="PANTHER" id="PTHR14819:SF25">
    <property type="entry name" value="CHROMOSOME UNDETERMINED SCAFFOLD_52, WHOLE GENOME SHOTGUN SEQUENCE"/>
    <property type="match status" value="1"/>
</dbReference>
<dbReference type="PROSITE" id="PS51715">
    <property type="entry name" value="G_GB1_RHD3"/>
    <property type="match status" value="1"/>
</dbReference>
<feature type="region of interest" description="Disordered" evidence="5">
    <location>
        <begin position="2529"/>
        <end position="2567"/>
    </location>
</feature>
<protein>
    <recommendedName>
        <fullName evidence="10">PARP</fullName>
    </recommendedName>
</protein>
<evidence type="ECO:0000313" key="8">
    <source>
        <dbReference type="EMBL" id="CAK0840853.1"/>
    </source>
</evidence>
<dbReference type="Pfam" id="PF25683">
    <property type="entry name" value="URGCP_GTPase"/>
    <property type="match status" value="1"/>
</dbReference>
<keyword evidence="1" id="KW-0547">Nucleotide-binding</keyword>
<dbReference type="PROSITE" id="PS51717">
    <property type="entry name" value="G_VLIG"/>
    <property type="match status" value="1"/>
</dbReference>